<dbReference type="InterPro" id="IPR013655">
    <property type="entry name" value="PAS_fold_3"/>
</dbReference>
<evidence type="ECO:0000313" key="3">
    <source>
        <dbReference type="Proteomes" id="UP001596292"/>
    </source>
</evidence>
<dbReference type="RefSeq" id="WP_378969126.1">
    <property type="nucleotide sequence ID" value="NZ_JBHSWN010000001.1"/>
</dbReference>
<protein>
    <submittedName>
        <fullName evidence="2">PAS domain-containing protein</fullName>
    </submittedName>
</protein>
<dbReference type="InterPro" id="IPR000014">
    <property type="entry name" value="PAS"/>
</dbReference>
<dbReference type="CDD" id="cd00130">
    <property type="entry name" value="PAS"/>
    <property type="match status" value="1"/>
</dbReference>
<accession>A0ABW2BIC7</accession>
<feature type="domain" description="PAS" evidence="1">
    <location>
        <begin position="1"/>
        <end position="57"/>
    </location>
</feature>
<gene>
    <name evidence="2" type="ORF">ACFQE0_09590</name>
</gene>
<reference evidence="3" key="1">
    <citation type="journal article" date="2019" name="Int. J. Syst. Evol. Microbiol.">
        <title>The Global Catalogue of Microorganisms (GCM) 10K type strain sequencing project: providing services to taxonomists for standard genome sequencing and annotation.</title>
        <authorList>
            <consortium name="The Broad Institute Genomics Platform"/>
            <consortium name="The Broad Institute Genome Sequencing Center for Infectious Disease"/>
            <person name="Wu L."/>
            <person name="Ma J."/>
        </authorList>
    </citation>
    <scope>NUCLEOTIDE SEQUENCE [LARGE SCALE GENOMIC DNA]</scope>
    <source>
        <strain evidence="3">CCUG 48316</strain>
    </source>
</reference>
<evidence type="ECO:0000313" key="2">
    <source>
        <dbReference type="EMBL" id="MFC6789846.1"/>
    </source>
</evidence>
<sequence length="140" mass="15677">MVYVTDAKGHLTHLGRHWRQLTGQTLAEARNFGWVSALHPEDRDPVRSLVEEAISTLSGFCVRFRLRRPDGEFRWVMSGAVPSFGPPGRTFLGFLGSLTPLDEPPGDITKAEGQLRPPEPPGRMARPWNRPPIICWLPIA</sequence>
<evidence type="ECO:0000259" key="1">
    <source>
        <dbReference type="PROSITE" id="PS50112"/>
    </source>
</evidence>
<dbReference type="Pfam" id="PF08447">
    <property type="entry name" value="PAS_3"/>
    <property type="match status" value="1"/>
</dbReference>
<dbReference type="PROSITE" id="PS50112">
    <property type="entry name" value="PAS"/>
    <property type="match status" value="1"/>
</dbReference>
<dbReference type="SUPFAM" id="SSF55785">
    <property type="entry name" value="PYP-like sensor domain (PAS domain)"/>
    <property type="match status" value="1"/>
</dbReference>
<dbReference type="Gene3D" id="3.30.450.20">
    <property type="entry name" value="PAS domain"/>
    <property type="match status" value="1"/>
</dbReference>
<dbReference type="EMBL" id="JBHSWN010000001">
    <property type="protein sequence ID" value="MFC6789846.1"/>
    <property type="molecule type" value="Genomic_DNA"/>
</dbReference>
<dbReference type="NCBIfam" id="TIGR00229">
    <property type="entry name" value="sensory_box"/>
    <property type="match status" value="1"/>
</dbReference>
<organism evidence="2 3">
    <name type="scientific">Methylobacterium komagatae</name>
    <dbReference type="NCBI Taxonomy" id="374425"/>
    <lineage>
        <taxon>Bacteria</taxon>
        <taxon>Pseudomonadati</taxon>
        <taxon>Pseudomonadota</taxon>
        <taxon>Alphaproteobacteria</taxon>
        <taxon>Hyphomicrobiales</taxon>
        <taxon>Methylobacteriaceae</taxon>
        <taxon>Methylobacterium</taxon>
    </lineage>
</organism>
<dbReference type="InterPro" id="IPR035965">
    <property type="entry name" value="PAS-like_dom_sf"/>
</dbReference>
<proteinExistence type="predicted"/>
<name>A0ABW2BIC7_9HYPH</name>
<dbReference type="Proteomes" id="UP001596292">
    <property type="component" value="Unassembled WGS sequence"/>
</dbReference>
<keyword evidence="3" id="KW-1185">Reference proteome</keyword>
<comment type="caution">
    <text evidence="2">The sequence shown here is derived from an EMBL/GenBank/DDBJ whole genome shotgun (WGS) entry which is preliminary data.</text>
</comment>